<keyword evidence="5" id="KW-0326">Glycosidase</keyword>
<accession>A0A8T1P983</accession>
<dbReference type="InterPro" id="IPR000490">
    <property type="entry name" value="Glyco_hydro_17"/>
</dbReference>
<dbReference type="InterPro" id="IPR044965">
    <property type="entry name" value="Glyco_hydro_17_plant"/>
</dbReference>
<dbReference type="Pfam" id="PF00332">
    <property type="entry name" value="Glyco_hydro_17"/>
    <property type="match status" value="1"/>
</dbReference>
<protein>
    <recommendedName>
        <fullName evidence="3">glucan endo-1,3-beta-D-glucosidase</fullName>
        <ecNumber evidence="3">3.2.1.39</ecNumber>
    </recommendedName>
</protein>
<evidence type="ECO:0000256" key="3">
    <source>
        <dbReference type="ARBA" id="ARBA00012780"/>
    </source>
</evidence>
<evidence type="ECO:0000256" key="4">
    <source>
        <dbReference type="ARBA" id="ARBA00022801"/>
    </source>
</evidence>
<dbReference type="Proteomes" id="UP000811609">
    <property type="component" value="Chromosome 10"/>
</dbReference>
<name>A0A8T1P983_CARIL</name>
<dbReference type="EMBL" id="CM031818">
    <property type="protein sequence ID" value="KAG6638073.1"/>
    <property type="molecule type" value="Genomic_DNA"/>
</dbReference>
<evidence type="ECO:0000313" key="9">
    <source>
        <dbReference type="Proteomes" id="UP000811609"/>
    </source>
</evidence>
<reference evidence="8" key="1">
    <citation type="submission" date="2020-12" db="EMBL/GenBank/DDBJ databases">
        <title>WGS assembly of Carya illinoinensis cv. Pawnee.</title>
        <authorList>
            <person name="Platts A."/>
            <person name="Shu S."/>
            <person name="Wright S."/>
            <person name="Barry K."/>
            <person name="Edger P."/>
            <person name="Pires J.C."/>
            <person name="Schmutz J."/>
        </authorList>
    </citation>
    <scope>NUCLEOTIDE SEQUENCE</scope>
    <source>
        <tissue evidence="8">Leaf</tissue>
    </source>
</reference>
<comment type="caution">
    <text evidence="8">The sequence shown here is derived from an EMBL/GenBank/DDBJ whole genome shotgun (WGS) entry which is preliminary data.</text>
</comment>
<evidence type="ECO:0000313" key="8">
    <source>
        <dbReference type="EMBL" id="KAG6638073.1"/>
    </source>
</evidence>
<dbReference type="PANTHER" id="PTHR32227">
    <property type="entry name" value="GLUCAN ENDO-1,3-BETA-GLUCOSIDASE BG1-RELATED-RELATED"/>
    <property type="match status" value="1"/>
</dbReference>
<dbReference type="AlphaFoldDB" id="A0A8T1P983"/>
<comment type="catalytic activity">
    <reaction evidence="1">
        <text>Hydrolysis of (1-&gt;3)-beta-D-glucosidic linkages in (1-&gt;3)-beta-D-glucans.</text>
        <dbReference type="EC" id="3.2.1.39"/>
    </reaction>
</comment>
<evidence type="ECO:0000256" key="1">
    <source>
        <dbReference type="ARBA" id="ARBA00000382"/>
    </source>
</evidence>
<comment type="similarity">
    <text evidence="2 6">Belongs to the glycosyl hydrolase 17 family.</text>
</comment>
<feature type="chain" id="PRO_5035724707" description="glucan endo-1,3-beta-D-glucosidase" evidence="7">
    <location>
        <begin position="26"/>
        <end position="354"/>
    </location>
</feature>
<proteinExistence type="inferred from homology"/>
<evidence type="ECO:0000256" key="2">
    <source>
        <dbReference type="ARBA" id="ARBA00008773"/>
    </source>
</evidence>
<feature type="signal peptide" evidence="7">
    <location>
        <begin position="1"/>
        <end position="25"/>
    </location>
</feature>
<dbReference type="GO" id="GO:0005975">
    <property type="term" value="P:carbohydrate metabolic process"/>
    <property type="evidence" value="ECO:0007669"/>
    <property type="project" value="InterPro"/>
</dbReference>
<organism evidence="8 9">
    <name type="scientific">Carya illinoinensis</name>
    <name type="common">Pecan</name>
    <dbReference type="NCBI Taxonomy" id="32201"/>
    <lineage>
        <taxon>Eukaryota</taxon>
        <taxon>Viridiplantae</taxon>
        <taxon>Streptophyta</taxon>
        <taxon>Embryophyta</taxon>
        <taxon>Tracheophyta</taxon>
        <taxon>Spermatophyta</taxon>
        <taxon>Magnoliopsida</taxon>
        <taxon>eudicotyledons</taxon>
        <taxon>Gunneridae</taxon>
        <taxon>Pentapetalae</taxon>
        <taxon>rosids</taxon>
        <taxon>fabids</taxon>
        <taxon>Fagales</taxon>
        <taxon>Juglandaceae</taxon>
        <taxon>Carya</taxon>
    </lineage>
</organism>
<evidence type="ECO:0000256" key="7">
    <source>
        <dbReference type="SAM" id="SignalP"/>
    </source>
</evidence>
<dbReference type="EC" id="3.2.1.39" evidence="3"/>
<keyword evidence="4" id="KW-0378">Hydrolase</keyword>
<keyword evidence="7" id="KW-0732">Signal</keyword>
<keyword evidence="9" id="KW-1185">Reference proteome</keyword>
<evidence type="ECO:0000256" key="6">
    <source>
        <dbReference type="RuleBase" id="RU004335"/>
    </source>
</evidence>
<evidence type="ECO:0000256" key="5">
    <source>
        <dbReference type="ARBA" id="ARBA00023295"/>
    </source>
</evidence>
<sequence>MSRFWIALILYGLAAVHNHIGTAVADFDGLGVCYGTSGTDIPDPRTTVQVCHSYGFKKIRLFKPDLQMMDALINQNIAVSIGIGNDELPKIGTALSSAEEWYSTNVKPYISKIAIEYIVVGNEAIPGPYAKWVAYAVRNLKQVLLQSDQDSIKVTTAVSTSVLGATIPPSRGIFKAETRQMMGDVIQSISEGRSAPVLMVHAYPYRYHAAGLIRQDFATFSGHKPLYHDNGTNYWNMLDVLVDAFYSALAKETGGRIKLRLVVGASGWPSAGNGRFTTPAVAATYNQNFMRRVVRRQGTPAQPENFVDGFIYALFNENKKNAGPDQHYGLLNTDKTPVYHFVVPQSPMHPPTIK</sequence>
<gene>
    <name evidence="8" type="ORF">CIPAW_10G009900</name>
</gene>
<dbReference type="GO" id="GO:0042973">
    <property type="term" value="F:glucan endo-1,3-beta-D-glucosidase activity"/>
    <property type="evidence" value="ECO:0007669"/>
    <property type="project" value="UniProtKB-EC"/>
</dbReference>